<keyword evidence="3 7" id="KW-0067">ATP-binding</keyword>
<keyword evidence="1" id="KW-0813">Transport</keyword>
<dbReference type="Gene3D" id="3.40.50.300">
    <property type="entry name" value="P-loop containing nucleotide triphosphate hydrolases"/>
    <property type="match status" value="1"/>
</dbReference>
<evidence type="ECO:0000256" key="4">
    <source>
        <dbReference type="ARBA" id="ARBA00022967"/>
    </source>
</evidence>
<evidence type="ECO:0000256" key="3">
    <source>
        <dbReference type="ARBA" id="ARBA00022840"/>
    </source>
</evidence>
<evidence type="ECO:0000313" key="8">
    <source>
        <dbReference type="Proteomes" id="UP000470384"/>
    </source>
</evidence>
<comment type="function">
    <text evidence="5">Part of the ABC transporter complex HmuTUV involved in hemin import. Responsible for energy coupling to the transport system.</text>
</comment>
<evidence type="ECO:0000313" key="7">
    <source>
        <dbReference type="EMBL" id="NBG95280.1"/>
    </source>
</evidence>
<evidence type="ECO:0000256" key="1">
    <source>
        <dbReference type="ARBA" id="ARBA00022448"/>
    </source>
</evidence>
<keyword evidence="8" id="KW-1185">Reference proteome</keyword>
<evidence type="ECO:0000256" key="2">
    <source>
        <dbReference type="ARBA" id="ARBA00022741"/>
    </source>
</evidence>
<sequence>MLSADNVSIDLGGRRVLDALSLDVKPGAVTIIVGPNGAGKSTLLRALSGEQGIADGEVVIGSTRITDMSPSRLARKRALMPQHASLSFPFKVRDVVAMGREPFRHFTDPDADSTAIDWALEVTDTRKLANRPYTRLSGGEQQRTQLARVLAQTWRQPGDITPRFLLLDEPTASLDLAHQHATLHLAGELAGQGAGVVAVVHDLNLAALYADTVAVVSHGKLAALGHPSDVLFPDLIQTVFGLTVRRIHDAECGRHLILPTGHHAGEADIPDQKPVRVAAQ</sequence>
<dbReference type="OrthoDB" id="9810077at2"/>
<dbReference type="SUPFAM" id="SSF52540">
    <property type="entry name" value="P-loop containing nucleoside triphosphate hydrolases"/>
    <property type="match status" value="1"/>
</dbReference>
<dbReference type="InterPro" id="IPR003439">
    <property type="entry name" value="ABC_transporter-like_ATP-bd"/>
</dbReference>
<dbReference type="CDD" id="cd03214">
    <property type="entry name" value="ABC_Iron-Siderophores_B12_Hemin"/>
    <property type="match status" value="1"/>
</dbReference>
<dbReference type="PANTHER" id="PTHR42794">
    <property type="entry name" value="HEMIN IMPORT ATP-BINDING PROTEIN HMUV"/>
    <property type="match status" value="1"/>
</dbReference>
<dbReference type="EMBL" id="WXYQ01000005">
    <property type="protein sequence ID" value="NBG95280.1"/>
    <property type="molecule type" value="Genomic_DNA"/>
</dbReference>
<dbReference type="GO" id="GO:0005524">
    <property type="term" value="F:ATP binding"/>
    <property type="evidence" value="ECO:0007669"/>
    <property type="project" value="UniProtKB-KW"/>
</dbReference>
<dbReference type="Proteomes" id="UP000470384">
    <property type="component" value="Unassembled WGS sequence"/>
</dbReference>
<protein>
    <submittedName>
        <fullName evidence="7">Heme ABC transporter ATP-binding protein</fullName>
    </submittedName>
</protein>
<keyword evidence="2" id="KW-0547">Nucleotide-binding</keyword>
<dbReference type="Pfam" id="PF00005">
    <property type="entry name" value="ABC_tran"/>
    <property type="match status" value="1"/>
</dbReference>
<accession>A0A845QAV9</accession>
<evidence type="ECO:0000259" key="6">
    <source>
        <dbReference type="PROSITE" id="PS50893"/>
    </source>
</evidence>
<feature type="domain" description="ABC transporter" evidence="6">
    <location>
        <begin position="2"/>
        <end position="243"/>
    </location>
</feature>
<organism evidence="7 8">
    <name type="scientific">Pyruvatibacter mobilis</name>
    <dbReference type="NCBI Taxonomy" id="1712261"/>
    <lineage>
        <taxon>Bacteria</taxon>
        <taxon>Pseudomonadati</taxon>
        <taxon>Pseudomonadota</taxon>
        <taxon>Alphaproteobacteria</taxon>
        <taxon>Hyphomicrobiales</taxon>
        <taxon>Parvibaculaceae</taxon>
        <taxon>Pyruvatibacter</taxon>
    </lineage>
</organism>
<reference evidence="7 8" key="1">
    <citation type="journal article" date="2016" name="Int. J. Syst. Evol. Microbiol.">
        <title>Pyruvatibacter mobilis gen. nov., sp. nov., a marine bacterium from the culture broth of Picochlorum sp. 122.</title>
        <authorList>
            <person name="Wang G."/>
            <person name="Tang M."/>
            <person name="Wu H."/>
            <person name="Dai S."/>
            <person name="Li T."/>
            <person name="Chen C."/>
            <person name="He H."/>
            <person name="Fan J."/>
            <person name="Xiang W."/>
            <person name="Li X."/>
        </authorList>
    </citation>
    <scope>NUCLEOTIDE SEQUENCE [LARGE SCALE GENOMIC DNA]</scope>
    <source>
        <strain evidence="7 8">GYP-11</strain>
    </source>
</reference>
<proteinExistence type="predicted"/>
<dbReference type="InterPro" id="IPR027417">
    <property type="entry name" value="P-loop_NTPase"/>
</dbReference>
<dbReference type="InterPro" id="IPR003593">
    <property type="entry name" value="AAA+_ATPase"/>
</dbReference>
<dbReference type="SMART" id="SM00382">
    <property type="entry name" value="AAA"/>
    <property type="match status" value="1"/>
</dbReference>
<comment type="caution">
    <text evidence="7">The sequence shown here is derived from an EMBL/GenBank/DDBJ whole genome shotgun (WGS) entry which is preliminary data.</text>
</comment>
<dbReference type="AlphaFoldDB" id="A0A845QAV9"/>
<dbReference type="PANTHER" id="PTHR42794:SF1">
    <property type="entry name" value="HEMIN IMPORT ATP-BINDING PROTEIN HMUV"/>
    <property type="match status" value="1"/>
</dbReference>
<dbReference type="PROSITE" id="PS50893">
    <property type="entry name" value="ABC_TRANSPORTER_2"/>
    <property type="match status" value="1"/>
</dbReference>
<dbReference type="GO" id="GO:0016887">
    <property type="term" value="F:ATP hydrolysis activity"/>
    <property type="evidence" value="ECO:0007669"/>
    <property type="project" value="InterPro"/>
</dbReference>
<name>A0A845QAV9_9HYPH</name>
<evidence type="ECO:0000256" key="5">
    <source>
        <dbReference type="ARBA" id="ARBA00037066"/>
    </source>
</evidence>
<gene>
    <name evidence="7" type="ORF">GTQ45_06005</name>
</gene>
<keyword evidence="4" id="KW-1278">Translocase</keyword>
<dbReference type="NCBIfam" id="NF010068">
    <property type="entry name" value="PRK13548.1"/>
    <property type="match status" value="1"/>
</dbReference>